<protein>
    <submittedName>
        <fullName evidence="3">ATP-grasp domain-containing protein</fullName>
    </submittedName>
</protein>
<dbReference type="Pfam" id="PF15632">
    <property type="entry name" value="ATPgrasp_Ter"/>
    <property type="match status" value="1"/>
</dbReference>
<evidence type="ECO:0000256" key="1">
    <source>
        <dbReference type="PROSITE-ProRule" id="PRU00409"/>
    </source>
</evidence>
<dbReference type="PROSITE" id="PS50975">
    <property type="entry name" value="ATP_GRASP"/>
    <property type="match status" value="1"/>
</dbReference>
<evidence type="ECO:0000259" key="2">
    <source>
        <dbReference type="PROSITE" id="PS50975"/>
    </source>
</evidence>
<dbReference type="Proteomes" id="UP001305746">
    <property type="component" value="Unassembled WGS sequence"/>
</dbReference>
<keyword evidence="1" id="KW-0067">ATP-binding</keyword>
<sequence>MEPRTLVLDGNQRASLAAVRSLGAKGLWVAVGESSVPSMAGNSKFSKRSFAYPNPLDCPRRFFDALLQTINEYGITFLLPITEATTYVVLRYRDELPSSVTLPFPSETSVEQLANKNQLFKFASEQRIPIPPTVYCQTRQDGLAELEQWAEFPVVLKPFKSKILQADGIVSTRVLIAKTIEEAMQLLKSNDFFDFPFTIQSFIEGRGQGVFALFNDGRPVCYFSHRRLREKPPGGGVSVLSESVPLDDQLKASAEKLLVGANWHGVAMVEFRVTPSGTGYLMEVNPRFWGSLQLAIDSGIDFPWLLYRVCTGEEVPEITWRQRRVRWILGDLDRLFIILKSPTSNYSLGRKLLEILRFCRPGLRTRHEVNRWRDLHPFWFELKQYLRALKG</sequence>
<evidence type="ECO:0000313" key="4">
    <source>
        <dbReference type="Proteomes" id="UP001305746"/>
    </source>
</evidence>
<keyword evidence="1" id="KW-0547">Nucleotide-binding</keyword>
<dbReference type="Gene3D" id="3.30.470.20">
    <property type="entry name" value="ATP-grasp fold, B domain"/>
    <property type="match status" value="1"/>
</dbReference>
<feature type="domain" description="ATP-grasp" evidence="2">
    <location>
        <begin position="120"/>
        <end position="311"/>
    </location>
</feature>
<name>A0ABU5P1A3_9GAMM</name>
<evidence type="ECO:0000313" key="3">
    <source>
        <dbReference type="EMBL" id="MEA1081840.1"/>
    </source>
</evidence>
<gene>
    <name evidence="3" type="ORF">U5822_14285</name>
</gene>
<comment type="caution">
    <text evidence="3">The sequence shown here is derived from an EMBL/GenBank/DDBJ whole genome shotgun (WGS) entry which is preliminary data.</text>
</comment>
<accession>A0ABU5P1A3</accession>
<keyword evidence="4" id="KW-1185">Reference proteome</keyword>
<dbReference type="InterPro" id="IPR011761">
    <property type="entry name" value="ATP-grasp"/>
</dbReference>
<dbReference type="SUPFAM" id="SSF56059">
    <property type="entry name" value="Glutathione synthetase ATP-binding domain-like"/>
    <property type="match status" value="1"/>
</dbReference>
<organism evidence="3 4">
    <name type="scientific">Marinobacter qingdaonensis</name>
    <dbReference type="NCBI Taxonomy" id="3108486"/>
    <lineage>
        <taxon>Bacteria</taxon>
        <taxon>Pseudomonadati</taxon>
        <taxon>Pseudomonadota</taxon>
        <taxon>Gammaproteobacteria</taxon>
        <taxon>Pseudomonadales</taxon>
        <taxon>Marinobacteraceae</taxon>
        <taxon>Marinobacter</taxon>
    </lineage>
</organism>
<proteinExistence type="predicted"/>
<dbReference type="EMBL" id="JAYDCJ010000003">
    <property type="protein sequence ID" value="MEA1081840.1"/>
    <property type="molecule type" value="Genomic_DNA"/>
</dbReference>
<reference evidence="3 4" key="1">
    <citation type="submission" date="2023-12" db="EMBL/GenBank/DDBJ databases">
        <title>Marinobacter qingdaonensis sp. nov., isolated from the intertidal sediment of Qingdao, PR China.</title>
        <authorList>
            <person name="Li Y."/>
        </authorList>
    </citation>
    <scope>NUCLEOTIDE SEQUENCE [LARGE SCALE GENOMIC DNA]</scope>
    <source>
        <strain evidence="3 4">ASW11-75</strain>
    </source>
</reference>
<dbReference type="RefSeq" id="WP_322856282.1">
    <property type="nucleotide sequence ID" value="NZ_JAYDCJ010000003.1"/>
</dbReference>